<dbReference type="Proteomes" id="UP000598633">
    <property type="component" value="Unassembled WGS sequence"/>
</dbReference>
<dbReference type="EMBL" id="JACXWA010000102">
    <property type="protein sequence ID" value="MBD3870897.1"/>
    <property type="molecule type" value="Genomic_DNA"/>
</dbReference>
<dbReference type="CDD" id="cd02440">
    <property type="entry name" value="AdoMet_MTases"/>
    <property type="match status" value="1"/>
</dbReference>
<feature type="binding site" evidence="7">
    <location>
        <position position="53"/>
    </location>
    <ligand>
        <name>S-adenosyl-L-methionine</name>
        <dbReference type="ChEBI" id="CHEBI:59789"/>
    </ligand>
</feature>
<dbReference type="PANTHER" id="PTHR23417:SF14">
    <property type="entry name" value="PENTACOTRIPEPTIDE-REPEAT REGION OF PRORP DOMAIN-CONTAINING PROTEIN"/>
    <property type="match status" value="1"/>
</dbReference>
<keyword evidence="4 7" id="KW-0808">Transferase</keyword>
<evidence type="ECO:0000256" key="4">
    <source>
        <dbReference type="ARBA" id="ARBA00022679"/>
    </source>
</evidence>
<keyword evidence="3 7" id="KW-0489">Methyltransferase</keyword>
<dbReference type="SUPFAM" id="SSF53335">
    <property type="entry name" value="S-adenosyl-L-methionine-dependent methyltransferases"/>
    <property type="match status" value="1"/>
</dbReference>
<dbReference type="PROSITE" id="PS51625">
    <property type="entry name" value="SAM_MT_TRMB"/>
    <property type="match status" value="1"/>
</dbReference>
<dbReference type="Gene3D" id="3.40.50.150">
    <property type="entry name" value="Vaccinia Virus protein VP39"/>
    <property type="match status" value="1"/>
</dbReference>
<evidence type="ECO:0000256" key="5">
    <source>
        <dbReference type="ARBA" id="ARBA00022691"/>
    </source>
</evidence>
<keyword evidence="5 7" id="KW-0949">S-adenosyl-L-methionine</keyword>
<dbReference type="InterPro" id="IPR029063">
    <property type="entry name" value="SAM-dependent_MTases_sf"/>
</dbReference>
<comment type="similarity">
    <text evidence="7">Belongs to the class I-like SAM-binding methyltransferase superfamily. TrmB family.</text>
</comment>
<evidence type="ECO:0000256" key="6">
    <source>
        <dbReference type="ARBA" id="ARBA00022694"/>
    </source>
</evidence>
<evidence type="ECO:0000313" key="9">
    <source>
        <dbReference type="Proteomes" id="UP000598633"/>
    </source>
</evidence>
<evidence type="ECO:0000256" key="1">
    <source>
        <dbReference type="ARBA" id="ARBA00000142"/>
    </source>
</evidence>
<dbReference type="Pfam" id="PF02390">
    <property type="entry name" value="Methyltransf_4"/>
    <property type="match status" value="1"/>
</dbReference>
<feature type="binding site" evidence="7">
    <location>
        <position position="28"/>
    </location>
    <ligand>
        <name>S-adenosyl-L-methionine</name>
        <dbReference type="ChEBI" id="CHEBI:59789"/>
    </ligand>
</feature>
<name>A0A8J6XXN9_9BACT</name>
<dbReference type="AlphaFoldDB" id="A0A8J6XXN9"/>
<keyword evidence="6 7" id="KW-0819">tRNA processing</keyword>
<dbReference type="UniPathway" id="UPA00989"/>
<evidence type="ECO:0000256" key="7">
    <source>
        <dbReference type="HAMAP-Rule" id="MF_01057"/>
    </source>
</evidence>
<dbReference type="GO" id="GO:0043527">
    <property type="term" value="C:tRNA methyltransferase complex"/>
    <property type="evidence" value="ECO:0007669"/>
    <property type="project" value="TreeGrafter"/>
</dbReference>
<dbReference type="GO" id="GO:0008176">
    <property type="term" value="F:tRNA (guanine(46)-N7)-methyltransferase activity"/>
    <property type="evidence" value="ECO:0007669"/>
    <property type="project" value="UniProtKB-UniRule"/>
</dbReference>
<accession>A0A8J6XXN9</accession>
<dbReference type="PANTHER" id="PTHR23417">
    <property type="entry name" value="3-DEOXY-D-MANNO-OCTULOSONIC-ACID TRANSFERASE/TRNA GUANINE-N 7 - -METHYLTRANSFERASE"/>
    <property type="match status" value="1"/>
</dbReference>
<comment type="pathway">
    <text evidence="7">tRNA modification; N(7)-methylguanine-tRNA biosynthesis.</text>
</comment>
<gene>
    <name evidence="7" type="primary">trmB</name>
    <name evidence="8" type="ORF">IFJ97_06000</name>
</gene>
<dbReference type="EC" id="2.1.1.33" evidence="7"/>
<dbReference type="HAMAP" id="MF_01057">
    <property type="entry name" value="tRNA_methyltr_TrmB"/>
    <property type="match status" value="1"/>
</dbReference>
<evidence type="ECO:0000256" key="3">
    <source>
        <dbReference type="ARBA" id="ARBA00022603"/>
    </source>
</evidence>
<dbReference type="InterPro" id="IPR003358">
    <property type="entry name" value="tRNA_(Gua-N-7)_MeTrfase_Trmb"/>
</dbReference>
<feature type="binding site" evidence="7">
    <location>
        <position position="107"/>
    </location>
    <ligand>
        <name>substrate</name>
    </ligand>
</feature>
<comment type="catalytic activity">
    <reaction evidence="1 7">
        <text>guanosine(46) in tRNA + S-adenosyl-L-methionine = N(7)-methylguanosine(46) in tRNA + S-adenosyl-L-homocysteine</text>
        <dbReference type="Rhea" id="RHEA:42708"/>
        <dbReference type="Rhea" id="RHEA-COMP:10188"/>
        <dbReference type="Rhea" id="RHEA-COMP:10189"/>
        <dbReference type="ChEBI" id="CHEBI:57856"/>
        <dbReference type="ChEBI" id="CHEBI:59789"/>
        <dbReference type="ChEBI" id="CHEBI:74269"/>
        <dbReference type="ChEBI" id="CHEBI:74480"/>
        <dbReference type="EC" id="2.1.1.33"/>
    </reaction>
</comment>
<comment type="caution">
    <text evidence="8">The sequence shown here is derived from an EMBL/GenBank/DDBJ whole genome shotgun (WGS) entry which is preliminary data.</text>
</comment>
<feature type="binding site" evidence="7">
    <location>
        <begin position="172"/>
        <end position="175"/>
    </location>
    <ligand>
        <name>substrate</name>
    </ligand>
</feature>
<comment type="caution">
    <text evidence="7">Lacks conserved residue(s) required for the propagation of feature annotation.</text>
</comment>
<evidence type="ECO:0000256" key="2">
    <source>
        <dbReference type="ARBA" id="ARBA00003015"/>
    </source>
</evidence>
<proteinExistence type="inferred from homology"/>
<evidence type="ECO:0000313" key="8">
    <source>
        <dbReference type="EMBL" id="MBD3870897.1"/>
    </source>
</evidence>
<dbReference type="InterPro" id="IPR055361">
    <property type="entry name" value="tRNA_methyltr_TrmB_bact"/>
</dbReference>
<feature type="binding site" evidence="7">
    <location>
        <position position="139"/>
    </location>
    <ligand>
        <name>substrate</name>
    </ligand>
</feature>
<sequence length="194" mass="21866">MIDVDLDRVGIPIAWPELFARDAPTDVEIGSGKGKFLNELASARPDRNLLAVERSAKYHRLCCDRAARRGLENVRLIRTTGEDLLFRLLAEESVDTFFVLFSDPWPKKRHHKRRFFRPDNLAAMQRALAPEGRLLVKSDHDDYATVIGEVLGAASGFTAIDAEEAFADLPQTGFEQKYLVDGRTIHSFALRKQA</sequence>
<comment type="function">
    <text evidence="2 7">Catalyzes the formation of N(7)-methylguanine at position 46 (m7G46) in tRNA.</text>
</comment>
<reference evidence="8 9" key="1">
    <citation type="submission" date="2020-08" db="EMBL/GenBank/DDBJ databases">
        <title>Acidobacteriota in marine sediments use diverse sulfur dissimilation pathways.</title>
        <authorList>
            <person name="Wasmund K."/>
        </authorList>
    </citation>
    <scope>NUCLEOTIDE SEQUENCE [LARGE SCALE GENOMIC DNA]</scope>
    <source>
        <strain evidence="8">MAG AM3-A</strain>
    </source>
</reference>
<organism evidence="8 9">
    <name type="scientific">Candidatus Sulfomarinibacter kjeldsenii</name>
    <dbReference type="NCBI Taxonomy" id="2885994"/>
    <lineage>
        <taxon>Bacteria</taxon>
        <taxon>Pseudomonadati</taxon>
        <taxon>Acidobacteriota</taxon>
        <taxon>Thermoanaerobaculia</taxon>
        <taxon>Thermoanaerobaculales</taxon>
        <taxon>Candidatus Sulfomarinibacteraceae</taxon>
        <taxon>Candidatus Sulfomarinibacter</taxon>
    </lineage>
</organism>
<feature type="binding site" evidence="7">
    <location>
        <position position="103"/>
    </location>
    <ligand>
        <name>S-adenosyl-L-methionine</name>
        <dbReference type="ChEBI" id="CHEBI:59789"/>
    </ligand>
</feature>
<protein>
    <recommendedName>
        <fullName evidence="7">tRNA (guanine-N(7)-)-methyltransferase</fullName>
        <ecNumber evidence="7">2.1.1.33</ecNumber>
    </recommendedName>
    <alternativeName>
        <fullName evidence="7">tRNA (guanine(46)-N(7))-methyltransferase</fullName>
    </alternativeName>
    <alternativeName>
        <fullName evidence="7">tRNA(m7G46)-methyltransferase</fullName>
    </alternativeName>
</protein>